<sequence length="108" mass="11933">MSNLIRWALRQLLSSPCRRLSRTLVAQTAPSQGLHDCVNEEEGRAWSGEATSAVCHEHPVRPVSVRPHHMASHVPSNVSWVVPGRPAFASRALFIPRVLSVPNLNPRS</sequence>
<gene>
    <name evidence="1" type="ORF">K461DRAFT_280513</name>
</gene>
<evidence type="ECO:0000313" key="2">
    <source>
        <dbReference type="Proteomes" id="UP000799439"/>
    </source>
</evidence>
<comment type="caution">
    <text evidence="1">The sequence shown here is derived from an EMBL/GenBank/DDBJ whole genome shotgun (WGS) entry which is preliminary data.</text>
</comment>
<protein>
    <submittedName>
        <fullName evidence="1">Uncharacterized protein</fullName>
    </submittedName>
</protein>
<proteinExistence type="predicted"/>
<organism evidence="1 2">
    <name type="scientific">Myriangium duriaei CBS 260.36</name>
    <dbReference type="NCBI Taxonomy" id="1168546"/>
    <lineage>
        <taxon>Eukaryota</taxon>
        <taxon>Fungi</taxon>
        <taxon>Dikarya</taxon>
        <taxon>Ascomycota</taxon>
        <taxon>Pezizomycotina</taxon>
        <taxon>Dothideomycetes</taxon>
        <taxon>Dothideomycetidae</taxon>
        <taxon>Myriangiales</taxon>
        <taxon>Myriangiaceae</taxon>
        <taxon>Myriangium</taxon>
    </lineage>
</organism>
<dbReference type="EMBL" id="ML996089">
    <property type="protein sequence ID" value="KAF2150514.1"/>
    <property type="molecule type" value="Genomic_DNA"/>
</dbReference>
<dbReference type="Proteomes" id="UP000799439">
    <property type="component" value="Unassembled WGS sequence"/>
</dbReference>
<accession>A0A9P4J162</accession>
<dbReference type="AlphaFoldDB" id="A0A9P4J162"/>
<evidence type="ECO:0000313" key="1">
    <source>
        <dbReference type="EMBL" id="KAF2150514.1"/>
    </source>
</evidence>
<keyword evidence="2" id="KW-1185">Reference proteome</keyword>
<reference evidence="1" key="1">
    <citation type="journal article" date="2020" name="Stud. Mycol.">
        <title>101 Dothideomycetes genomes: a test case for predicting lifestyles and emergence of pathogens.</title>
        <authorList>
            <person name="Haridas S."/>
            <person name="Albert R."/>
            <person name="Binder M."/>
            <person name="Bloem J."/>
            <person name="Labutti K."/>
            <person name="Salamov A."/>
            <person name="Andreopoulos B."/>
            <person name="Baker S."/>
            <person name="Barry K."/>
            <person name="Bills G."/>
            <person name="Bluhm B."/>
            <person name="Cannon C."/>
            <person name="Castanera R."/>
            <person name="Culley D."/>
            <person name="Daum C."/>
            <person name="Ezra D."/>
            <person name="Gonzalez J."/>
            <person name="Henrissat B."/>
            <person name="Kuo A."/>
            <person name="Liang C."/>
            <person name="Lipzen A."/>
            <person name="Lutzoni F."/>
            <person name="Magnuson J."/>
            <person name="Mondo S."/>
            <person name="Nolan M."/>
            <person name="Ohm R."/>
            <person name="Pangilinan J."/>
            <person name="Park H.-J."/>
            <person name="Ramirez L."/>
            <person name="Alfaro M."/>
            <person name="Sun H."/>
            <person name="Tritt A."/>
            <person name="Yoshinaga Y."/>
            <person name="Zwiers L.-H."/>
            <person name="Turgeon B."/>
            <person name="Goodwin S."/>
            <person name="Spatafora J."/>
            <person name="Crous P."/>
            <person name="Grigoriev I."/>
        </authorList>
    </citation>
    <scope>NUCLEOTIDE SEQUENCE</scope>
    <source>
        <strain evidence="1">CBS 260.36</strain>
    </source>
</reference>
<name>A0A9P4J162_9PEZI</name>